<dbReference type="AlphaFoldDB" id="A0A4D9EJQ1"/>
<protein>
    <submittedName>
        <fullName evidence="2">Protein phosphatase 6, catalytic subunit</fullName>
    </submittedName>
</protein>
<comment type="caution">
    <text evidence="2">The sequence shown here is derived from an EMBL/GenBank/DDBJ whole genome shotgun (WGS) entry which is preliminary data.</text>
</comment>
<organism evidence="2 3">
    <name type="scientific">Platysternon megacephalum</name>
    <name type="common">big-headed turtle</name>
    <dbReference type="NCBI Taxonomy" id="55544"/>
    <lineage>
        <taxon>Eukaryota</taxon>
        <taxon>Metazoa</taxon>
        <taxon>Chordata</taxon>
        <taxon>Craniata</taxon>
        <taxon>Vertebrata</taxon>
        <taxon>Euteleostomi</taxon>
        <taxon>Archelosauria</taxon>
        <taxon>Testudinata</taxon>
        <taxon>Testudines</taxon>
        <taxon>Cryptodira</taxon>
        <taxon>Durocryptodira</taxon>
        <taxon>Testudinoidea</taxon>
        <taxon>Platysternidae</taxon>
        <taxon>Platysternon</taxon>
    </lineage>
</organism>
<gene>
    <name evidence="2" type="ORF">DR999_PMT07826</name>
</gene>
<evidence type="ECO:0000313" key="2">
    <source>
        <dbReference type="EMBL" id="TFK09225.1"/>
    </source>
</evidence>
<accession>A0A4D9EJQ1</accession>
<proteinExistence type="predicted"/>
<evidence type="ECO:0000313" key="3">
    <source>
        <dbReference type="Proteomes" id="UP000297703"/>
    </source>
</evidence>
<sequence length="111" mass="11640">MRLGDGDGKGSASDGRNTTPCSVNQLKEPPMSVTRPQIHASRLGSSHCHSPPSPAQIRGTPQAAHTHQCPVESSLTAGSLDLDAAAGVRVSVRHCVPLRPVALLPFQVVYL</sequence>
<feature type="region of interest" description="Disordered" evidence="1">
    <location>
        <begin position="1"/>
        <end position="69"/>
    </location>
</feature>
<evidence type="ECO:0000256" key="1">
    <source>
        <dbReference type="SAM" id="MobiDB-lite"/>
    </source>
</evidence>
<name>A0A4D9EJQ1_9SAUR</name>
<dbReference type="EMBL" id="QXTE01000056">
    <property type="protein sequence ID" value="TFK09225.1"/>
    <property type="molecule type" value="Genomic_DNA"/>
</dbReference>
<feature type="compositionally biased region" description="Polar residues" evidence="1">
    <location>
        <begin position="16"/>
        <end position="25"/>
    </location>
</feature>
<keyword evidence="3" id="KW-1185">Reference proteome</keyword>
<reference evidence="2 3" key="1">
    <citation type="submission" date="2019-04" db="EMBL/GenBank/DDBJ databases">
        <title>Draft genome of the big-headed turtle Platysternon megacephalum.</title>
        <authorList>
            <person name="Gong S."/>
        </authorList>
    </citation>
    <scope>NUCLEOTIDE SEQUENCE [LARGE SCALE GENOMIC DNA]</scope>
    <source>
        <strain evidence="2">DO16091913</strain>
        <tissue evidence="2">Muscle</tissue>
    </source>
</reference>
<reference evidence="2 3" key="2">
    <citation type="submission" date="2019-04" db="EMBL/GenBank/DDBJ databases">
        <title>The genome sequence of big-headed turtle.</title>
        <authorList>
            <person name="Gong S."/>
        </authorList>
    </citation>
    <scope>NUCLEOTIDE SEQUENCE [LARGE SCALE GENOMIC DNA]</scope>
    <source>
        <strain evidence="2">DO16091913</strain>
        <tissue evidence="2">Muscle</tissue>
    </source>
</reference>
<dbReference type="Proteomes" id="UP000297703">
    <property type="component" value="Unassembled WGS sequence"/>
</dbReference>